<feature type="transmembrane region" description="Helical" evidence="7">
    <location>
        <begin position="137"/>
        <end position="162"/>
    </location>
</feature>
<evidence type="ECO:0000256" key="1">
    <source>
        <dbReference type="ARBA" id="ARBA00004651"/>
    </source>
</evidence>
<feature type="transmembrane region" description="Helical" evidence="7">
    <location>
        <begin position="231"/>
        <end position="254"/>
    </location>
</feature>
<dbReference type="InterPro" id="IPR020846">
    <property type="entry name" value="MFS_dom"/>
</dbReference>
<sequence>MKGLTSIFRNANYRNLFFASFASQLGTVTSTTAFTFYLLDQYGSKPYYATIVQMMYTLPSLFVFFIVGVWADNLNRQKTTVYSDCLNACFCVLLMIAALFNQVYVIFPLLFMITAASKFFVPAQFGLIQGILSQEEYAVAGGFNQMLTSIFLLFGTALGAFFYWQLGISGAIMINCFSFLISAFLIFQCSFNSETILPQGNRNFIDLKITSIFSEFKRGIFYSLKHRILKYLMLGTFILGFVNGGLSIMPIYLLKYKLASGYYQQAASLSGIVFGAGILTGSFVASLLVTKIKLYQLMIFGFLIASVFISSEFFVEDVPTFLVFYFLTAFSIPIVGVPFYGWLPQIVDSRFMGRVQALLDPIGNLAQTLLFVILAFTFPKDVSVEMPFLWFGGCLLVVGILYMIVLPKAQEETIPKP</sequence>
<dbReference type="AlphaFoldDB" id="A0A4Z0GKP8"/>
<protein>
    <submittedName>
        <fullName evidence="9">MFS transporter</fullName>
    </submittedName>
</protein>
<dbReference type="PROSITE" id="PS50850">
    <property type="entry name" value="MFS"/>
    <property type="match status" value="1"/>
</dbReference>
<evidence type="ECO:0000256" key="3">
    <source>
        <dbReference type="ARBA" id="ARBA00022475"/>
    </source>
</evidence>
<evidence type="ECO:0000313" key="9">
    <source>
        <dbReference type="EMBL" id="TGA96288.1"/>
    </source>
</evidence>
<evidence type="ECO:0000256" key="5">
    <source>
        <dbReference type="ARBA" id="ARBA00022989"/>
    </source>
</evidence>
<feature type="transmembrane region" description="Helical" evidence="7">
    <location>
        <begin position="16"/>
        <end position="39"/>
    </location>
</feature>
<dbReference type="InterPro" id="IPR036259">
    <property type="entry name" value="MFS_trans_sf"/>
</dbReference>
<feature type="transmembrane region" description="Helical" evidence="7">
    <location>
        <begin position="81"/>
        <end position="100"/>
    </location>
</feature>
<evidence type="ECO:0000256" key="4">
    <source>
        <dbReference type="ARBA" id="ARBA00022692"/>
    </source>
</evidence>
<dbReference type="InterPro" id="IPR011701">
    <property type="entry name" value="MFS"/>
</dbReference>
<feature type="domain" description="Major facilitator superfamily (MFS) profile" evidence="8">
    <location>
        <begin position="1"/>
        <end position="410"/>
    </location>
</feature>
<proteinExistence type="predicted"/>
<keyword evidence="5 7" id="KW-1133">Transmembrane helix</keyword>
<dbReference type="Pfam" id="PF07690">
    <property type="entry name" value="MFS_1"/>
    <property type="match status" value="1"/>
</dbReference>
<evidence type="ECO:0000256" key="6">
    <source>
        <dbReference type="ARBA" id="ARBA00023136"/>
    </source>
</evidence>
<evidence type="ECO:0000256" key="7">
    <source>
        <dbReference type="SAM" id="Phobius"/>
    </source>
</evidence>
<comment type="subcellular location">
    <subcellularLocation>
        <location evidence="1">Cell membrane</location>
        <topology evidence="1">Multi-pass membrane protein</topology>
    </subcellularLocation>
</comment>
<keyword evidence="4 7" id="KW-0812">Transmembrane</keyword>
<organism evidence="9 10">
    <name type="scientific">Sporolactobacillus shoreae</name>
    <dbReference type="NCBI Taxonomy" id="1465501"/>
    <lineage>
        <taxon>Bacteria</taxon>
        <taxon>Bacillati</taxon>
        <taxon>Bacillota</taxon>
        <taxon>Bacilli</taxon>
        <taxon>Bacillales</taxon>
        <taxon>Sporolactobacillaceae</taxon>
        <taxon>Sporolactobacillus</taxon>
    </lineage>
</organism>
<dbReference type="GO" id="GO:0005886">
    <property type="term" value="C:plasma membrane"/>
    <property type="evidence" value="ECO:0007669"/>
    <property type="project" value="UniProtKB-SubCell"/>
</dbReference>
<comment type="caution">
    <text evidence="9">The sequence shown here is derived from an EMBL/GenBank/DDBJ whole genome shotgun (WGS) entry which is preliminary data.</text>
</comment>
<dbReference type="PANTHER" id="PTHR43266">
    <property type="entry name" value="MACROLIDE-EFFLUX PROTEIN"/>
    <property type="match status" value="1"/>
</dbReference>
<evidence type="ECO:0000259" key="8">
    <source>
        <dbReference type="PROSITE" id="PS50850"/>
    </source>
</evidence>
<dbReference type="SUPFAM" id="SSF103473">
    <property type="entry name" value="MFS general substrate transporter"/>
    <property type="match status" value="1"/>
</dbReference>
<dbReference type="EMBL" id="SRJD01000027">
    <property type="protein sequence ID" value="TGA96288.1"/>
    <property type="molecule type" value="Genomic_DNA"/>
</dbReference>
<evidence type="ECO:0000313" key="10">
    <source>
        <dbReference type="Proteomes" id="UP000298347"/>
    </source>
</evidence>
<feature type="transmembrane region" description="Helical" evidence="7">
    <location>
        <begin position="297"/>
        <end position="315"/>
    </location>
</feature>
<keyword evidence="2" id="KW-0813">Transport</keyword>
<feature type="transmembrane region" description="Helical" evidence="7">
    <location>
        <begin position="51"/>
        <end position="69"/>
    </location>
</feature>
<name>A0A4Z0GKP8_9BACL</name>
<dbReference type="PANTHER" id="PTHR43266:SF8">
    <property type="entry name" value="MACROLIDE-EFFLUX PROTEIN"/>
    <property type="match status" value="1"/>
</dbReference>
<dbReference type="OrthoDB" id="9775268at2"/>
<keyword evidence="6 7" id="KW-0472">Membrane</keyword>
<accession>A0A4Z0GKP8</accession>
<feature type="transmembrane region" description="Helical" evidence="7">
    <location>
        <begin position="266"/>
        <end position="290"/>
    </location>
</feature>
<reference evidence="9 10" key="1">
    <citation type="journal article" date="2015" name="Int. J. Syst. Evol. Microbiol.">
        <title>Sporolactobacillus shoreae sp. nov. and Sporolactobacillus spathodeae sp. nov., two spore-forming lactic acid bacteria isolated from tree barks in Thailand.</title>
        <authorList>
            <person name="Thamacharoensuk T."/>
            <person name="Kitahara M."/>
            <person name="Ohkuma M."/>
            <person name="Thongchul N."/>
            <person name="Tanasupawat S."/>
        </authorList>
    </citation>
    <scope>NUCLEOTIDE SEQUENCE [LARGE SCALE GENOMIC DNA]</scope>
    <source>
        <strain evidence="9 10">BK92</strain>
    </source>
</reference>
<keyword evidence="10" id="KW-1185">Reference proteome</keyword>
<gene>
    <name evidence="9" type="ORF">E4665_16060</name>
</gene>
<evidence type="ECO:0000256" key="2">
    <source>
        <dbReference type="ARBA" id="ARBA00022448"/>
    </source>
</evidence>
<dbReference type="RefSeq" id="WP_135349816.1">
    <property type="nucleotide sequence ID" value="NZ_SRJD01000027.1"/>
</dbReference>
<dbReference type="Gene3D" id="1.20.1250.20">
    <property type="entry name" value="MFS general substrate transporter like domains"/>
    <property type="match status" value="1"/>
</dbReference>
<feature type="transmembrane region" description="Helical" evidence="7">
    <location>
        <begin position="168"/>
        <end position="187"/>
    </location>
</feature>
<feature type="transmembrane region" description="Helical" evidence="7">
    <location>
        <begin position="321"/>
        <end position="343"/>
    </location>
</feature>
<dbReference type="Proteomes" id="UP000298347">
    <property type="component" value="Unassembled WGS sequence"/>
</dbReference>
<dbReference type="CDD" id="cd06173">
    <property type="entry name" value="MFS_MefA_like"/>
    <property type="match status" value="1"/>
</dbReference>
<feature type="transmembrane region" description="Helical" evidence="7">
    <location>
        <begin position="388"/>
        <end position="406"/>
    </location>
</feature>
<dbReference type="GO" id="GO:0022857">
    <property type="term" value="F:transmembrane transporter activity"/>
    <property type="evidence" value="ECO:0007669"/>
    <property type="project" value="InterPro"/>
</dbReference>
<feature type="transmembrane region" description="Helical" evidence="7">
    <location>
        <begin position="355"/>
        <end position="376"/>
    </location>
</feature>
<keyword evidence="3" id="KW-1003">Cell membrane</keyword>
<feature type="transmembrane region" description="Helical" evidence="7">
    <location>
        <begin position="106"/>
        <end position="125"/>
    </location>
</feature>